<dbReference type="Proteomes" id="UP000250321">
    <property type="component" value="Unassembled WGS sequence"/>
</dbReference>
<proteinExistence type="predicted"/>
<evidence type="ECO:0000313" key="1">
    <source>
        <dbReference type="EMBL" id="PQQ07486.1"/>
    </source>
</evidence>
<gene>
    <name evidence="1" type="ORF">Pyn_10343</name>
</gene>
<dbReference type="AlphaFoldDB" id="A0A315A0A9"/>
<comment type="caution">
    <text evidence="1">The sequence shown here is derived from an EMBL/GenBank/DDBJ whole genome shotgun (WGS) entry which is preliminary data.</text>
</comment>
<dbReference type="EMBL" id="PJQY01000853">
    <property type="protein sequence ID" value="PQQ07486.1"/>
    <property type="molecule type" value="Genomic_DNA"/>
</dbReference>
<reference evidence="1 2" key="1">
    <citation type="submission" date="2018-02" db="EMBL/GenBank/DDBJ databases">
        <title>Draft genome of wild Prunus yedoensis var. nudiflora.</title>
        <authorList>
            <person name="Baek S."/>
            <person name="Kim J.-H."/>
            <person name="Choi K."/>
            <person name="Kim G.-B."/>
            <person name="Cho A."/>
            <person name="Jang H."/>
            <person name="Shin C.-H."/>
            <person name="Yu H.-J."/>
            <person name="Mun J.-H."/>
        </authorList>
    </citation>
    <scope>NUCLEOTIDE SEQUENCE [LARGE SCALE GENOMIC DNA]</scope>
    <source>
        <strain evidence="2">cv. Jeju island</strain>
        <tissue evidence="1">Leaf</tissue>
    </source>
</reference>
<protein>
    <submittedName>
        <fullName evidence="1">Uncharacterized protein</fullName>
    </submittedName>
</protein>
<organism evidence="1 2">
    <name type="scientific">Prunus yedoensis var. nudiflora</name>
    <dbReference type="NCBI Taxonomy" id="2094558"/>
    <lineage>
        <taxon>Eukaryota</taxon>
        <taxon>Viridiplantae</taxon>
        <taxon>Streptophyta</taxon>
        <taxon>Embryophyta</taxon>
        <taxon>Tracheophyta</taxon>
        <taxon>Spermatophyta</taxon>
        <taxon>Magnoliopsida</taxon>
        <taxon>eudicotyledons</taxon>
        <taxon>Gunneridae</taxon>
        <taxon>Pentapetalae</taxon>
        <taxon>rosids</taxon>
        <taxon>fabids</taxon>
        <taxon>Rosales</taxon>
        <taxon>Rosaceae</taxon>
        <taxon>Amygdaloideae</taxon>
        <taxon>Amygdaleae</taxon>
        <taxon>Prunus</taxon>
    </lineage>
</organism>
<evidence type="ECO:0000313" key="2">
    <source>
        <dbReference type="Proteomes" id="UP000250321"/>
    </source>
</evidence>
<sequence>MQMKQQPNAVVGLGSRLCCRLSNPGFAPGGLPTTTMTTATPHAHHPHQNQLDYDHQDLRFPRFDFDTGLIA</sequence>
<name>A0A315A0A9_PRUYE</name>
<accession>A0A315A0A9</accession>
<keyword evidence="2" id="KW-1185">Reference proteome</keyword>